<gene>
    <name evidence="1" type="ORF">NDU88_005531</name>
</gene>
<proteinExistence type="predicted"/>
<comment type="caution">
    <text evidence="1">The sequence shown here is derived from an EMBL/GenBank/DDBJ whole genome shotgun (WGS) entry which is preliminary data.</text>
</comment>
<sequence length="136" mass="14736">MCFASLGCPAASGARRAVKAWREVYHGRQGLWLFIFTNYEGNAVVIHAFCYHPPSCESISPSKSILPLLVPPPVASPSVSSVFLPASLSACSSQRPRQPVPTSVLVSLFPQRPRQPVPQRPHSLFPSVLSACSPNR</sequence>
<reference evidence="1" key="1">
    <citation type="journal article" date="2022" name="bioRxiv">
        <title>Sequencing and chromosome-scale assembly of the giantPleurodeles waltlgenome.</title>
        <authorList>
            <person name="Brown T."/>
            <person name="Elewa A."/>
            <person name="Iarovenko S."/>
            <person name="Subramanian E."/>
            <person name="Araus A.J."/>
            <person name="Petzold A."/>
            <person name="Susuki M."/>
            <person name="Suzuki K.-i.T."/>
            <person name="Hayashi T."/>
            <person name="Toyoda A."/>
            <person name="Oliveira C."/>
            <person name="Osipova E."/>
            <person name="Leigh N.D."/>
            <person name="Simon A."/>
            <person name="Yun M.H."/>
        </authorList>
    </citation>
    <scope>NUCLEOTIDE SEQUENCE</scope>
    <source>
        <strain evidence="1">20211129_DDA</strain>
        <tissue evidence="1">Liver</tissue>
    </source>
</reference>
<dbReference type="EMBL" id="JANPWB010000012">
    <property type="protein sequence ID" value="KAJ1117331.1"/>
    <property type="molecule type" value="Genomic_DNA"/>
</dbReference>
<accession>A0AAV7NN19</accession>
<protein>
    <submittedName>
        <fullName evidence="1">Uncharacterized protein</fullName>
    </submittedName>
</protein>
<keyword evidence="2" id="KW-1185">Reference proteome</keyword>
<dbReference type="Proteomes" id="UP001066276">
    <property type="component" value="Chromosome 8"/>
</dbReference>
<evidence type="ECO:0000313" key="2">
    <source>
        <dbReference type="Proteomes" id="UP001066276"/>
    </source>
</evidence>
<evidence type="ECO:0000313" key="1">
    <source>
        <dbReference type="EMBL" id="KAJ1117331.1"/>
    </source>
</evidence>
<organism evidence="1 2">
    <name type="scientific">Pleurodeles waltl</name>
    <name type="common">Iberian ribbed newt</name>
    <dbReference type="NCBI Taxonomy" id="8319"/>
    <lineage>
        <taxon>Eukaryota</taxon>
        <taxon>Metazoa</taxon>
        <taxon>Chordata</taxon>
        <taxon>Craniata</taxon>
        <taxon>Vertebrata</taxon>
        <taxon>Euteleostomi</taxon>
        <taxon>Amphibia</taxon>
        <taxon>Batrachia</taxon>
        <taxon>Caudata</taxon>
        <taxon>Salamandroidea</taxon>
        <taxon>Salamandridae</taxon>
        <taxon>Pleurodelinae</taxon>
        <taxon>Pleurodeles</taxon>
    </lineage>
</organism>
<dbReference type="AlphaFoldDB" id="A0AAV7NN19"/>
<name>A0AAV7NN19_PLEWA</name>